<keyword evidence="7 9" id="KW-0472">Membrane</keyword>
<dbReference type="PANTHER" id="PTHR13285">
    <property type="entry name" value="ACYLTRANSFERASE"/>
    <property type="match status" value="1"/>
</dbReference>
<comment type="caution">
    <text evidence="10">The sequence shown here is derived from an EMBL/GenBank/DDBJ whole genome shotgun (WGS) entry which is preliminary data.</text>
</comment>
<evidence type="ECO:0000313" key="10">
    <source>
        <dbReference type="EMBL" id="MPM77754.1"/>
    </source>
</evidence>
<protein>
    <recommendedName>
        <fullName evidence="11">Peptidoglycan O-acetyltransferase</fullName>
    </recommendedName>
</protein>
<evidence type="ECO:0000256" key="4">
    <source>
        <dbReference type="ARBA" id="ARBA00022679"/>
    </source>
</evidence>
<feature type="transmembrane region" description="Helical" evidence="9">
    <location>
        <begin position="158"/>
        <end position="185"/>
    </location>
</feature>
<feature type="transmembrane region" description="Helical" evidence="9">
    <location>
        <begin position="197"/>
        <end position="217"/>
    </location>
</feature>
<dbReference type="GO" id="GO:0005886">
    <property type="term" value="C:plasma membrane"/>
    <property type="evidence" value="ECO:0007669"/>
    <property type="project" value="UniProtKB-SubCell"/>
</dbReference>
<keyword evidence="5 9" id="KW-0812">Transmembrane</keyword>
<keyword evidence="3" id="KW-1003">Cell membrane</keyword>
<dbReference type="PIRSF" id="PIRSF016636">
    <property type="entry name" value="AlgI_DltB"/>
    <property type="match status" value="1"/>
</dbReference>
<accession>A0A645CLF3</accession>
<keyword evidence="4" id="KW-0808">Transferase</keyword>
<evidence type="ECO:0000256" key="5">
    <source>
        <dbReference type="ARBA" id="ARBA00022692"/>
    </source>
</evidence>
<sequence>MSLFPQLVAGPIVRYAHVARELTDRRETWADFSAGACRFITGLGKKVLLANQLAAVADIAFGAGGLALSAPMAWLGAVCYTLQIYFDFSGYSDMAIGLGRMFGFHFMENFDYPYVSRSVTEFWRRWHISLSSWFRDYLYIPLGGSRTGSALKTVRNLLAVWLLTGLWHGANWTFVCWGLFYFLLLTAERYAGLGRGWPVWAGIAYTLLMVNFGWVLFRAESLEAAGAYLLAMFRFSSDQAQTALALGCLRENWSVLALSLVFSTPAARVFTRMPEGDLPAFVHGAAYVLALAFIFLASTAFLVKGTYNPFIYFNF</sequence>
<comment type="similarity">
    <text evidence="2">Belongs to the membrane-bound acyltransferase family.</text>
</comment>
<dbReference type="InterPro" id="IPR051085">
    <property type="entry name" value="MB_O-acyltransferase"/>
</dbReference>
<proteinExistence type="inferred from homology"/>
<dbReference type="GO" id="GO:0016746">
    <property type="term" value="F:acyltransferase activity"/>
    <property type="evidence" value="ECO:0007669"/>
    <property type="project" value="UniProtKB-KW"/>
</dbReference>
<name>A0A645CLF3_9ZZZZ</name>
<evidence type="ECO:0000256" key="6">
    <source>
        <dbReference type="ARBA" id="ARBA00022989"/>
    </source>
</evidence>
<dbReference type="PANTHER" id="PTHR13285:SF23">
    <property type="entry name" value="TEICHOIC ACID D-ALANYLTRANSFERASE"/>
    <property type="match status" value="1"/>
</dbReference>
<evidence type="ECO:0008006" key="11">
    <source>
        <dbReference type="Google" id="ProtNLM"/>
    </source>
</evidence>
<dbReference type="InterPro" id="IPR004299">
    <property type="entry name" value="MBOAT_fam"/>
</dbReference>
<evidence type="ECO:0000256" key="1">
    <source>
        <dbReference type="ARBA" id="ARBA00004651"/>
    </source>
</evidence>
<dbReference type="GO" id="GO:0042121">
    <property type="term" value="P:alginic acid biosynthetic process"/>
    <property type="evidence" value="ECO:0007669"/>
    <property type="project" value="InterPro"/>
</dbReference>
<evidence type="ECO:0000256" key="3">
    <source>
        <dbReference type="ARBA" id="ARBA00022475"/>
    </source>
</evidence>
<evidence type="ECO:0000256" key="9">
    <source>
        <dbReference type="SAM" id="Phobius"/>
    </source>
</evidence>
<dbReference type="InterPro" id="IPR024194">
    <property type="entry name" value="Ac/AlaTfrase_AlgI/DltB"/>
</dbReference>
<organism evidence="10">
    <name type="scientific">bioreactor metagenome</name>
    <dbReference type="NCBI Taxonomy" id="1076179"/>
    <lineage>
        <taxon>unclassified sequences</taxon>
        <taxon>metagenomes</taxon>
        <taxon>ecological metagenomes</taxon>
    </lineage>
</organism>
<evidence type="ECO:0000256" key="8">
    <source>
        <dbReference type="ARBA" id="ARBA00023315"/>
    </source>
</evidence>
<gene>
    <name evidence="10" type="ORF">SDC9_124762</name>
</gene>
<dbReference type="AlphaFoldDB" id="A0A645CLF3"/>
<dbReference type="InterPro" id="IPR028362">
    <property type="entry name" value="AlgI"/>
</dbReference>
<feature type="transmembrane region" description="Helical" evidence="9">
    <location>
        <begin position="280"/>
        <end position="303"/>
    </location>
</feature>
<evidence type="ECO:0000256" key="7">
    <source>
        <dbReference type="ARBA" id="ARBA00023136"/>
    </source>
</evidence>
<evidence type="ECO:0000256" key="2">
    <source>
        <dbReference type="ARBA" id="ARBA00010323"/>
    </source>
</evidence>
<dbReference type="EMBL" id="VSSQ01028154">
    <property type="protein sequence ID" value="MPM77754.1"/>
    <property type="molecule type" value="Genomic_DNA"/>
</dbReference>
<dbReference type="Pfam" id="PF03062">
    <property type="entry name" value="MBOAT"/>
    <property type="match status" value="1"/>
</dbReference>
<keyword evidence="6 9" id="KW-1133">Transmembrane helix</keyword>
<comment type="subcellular location">
    <subcellularLocation>
        <location evidence="1">Cell membrane</location>
        <topology evidence="1">Multi-pass membrane protein</topology>
    </subcellularLocation>
</comment>
<reference evidence="10" key="1">
    <citation type="submission" date="2019-08" db="EMBL/GenBank/DDBJ databases">
        <authorList>
            <person name="Kucharzyk K."/>
            <person name="Murdoch R.W."/>
            <person name="Higgins S."/>
            <person name="Loffler F."/>
        </authorList>
    </citation>
    <scope>NUCLEOTIDE SEQUENCE</scope>
</reference>
<dbReference type="PIRSF" id="PIRSF500217">
    <property type="entry name" value="AlgI"/>
    <property type="match status" value="1"/>
</dbReference>
<keyword evidence="8" id="KW-0012">Acyltransferase</keyword>